<proteinExistence type="predicted"/>
<evidence type="ECO:0000256" key="2">
    <source>
        <dbReference type="ARBA" id="ARBA00022485"/>
    </source>
</evidence>
<keyword evidence="8" id="KW-1185">Reference proteome</keyword>
<keyword evidence="2" id="KW-0004">4Fe-4S</keyword>
<dbReference type="PANTHER" id="PTHR24960:SF79">
    <property type="entry name" value="PHOTOSYSTEM I IRON-SULFUR CENTER"/>
    <property type="match status" value="1"/>
</dbReference>
<evidence type="ECO:0000256" key="5">
    <source>
        <dbReference type="ARBA" id="ARBA00023014"/>
    </source>
</evidence>
<feature type="domain" description="4Fe-4S ferredoxin-type" evidence="6">
    <location>
        <begin position="278"/>
        <end position="308"/>
    </location>
</feature>
<gene>
    <name evidence="7" type="ORF">LPT13_06865</name>
</gene>
<dbReference type="SUPFAM" id="SSF54862">
    <property type="entry name" value="4Fe-4S ferredoxins"/>
    <property type="match status" value="2"/>
</dbReference>
<dbReference type="PANTHER" id="PTHR24960">
    <property type="entry name" value="PHOTOSYSTEM I IRON-SULFUR CENTER-RELATED"/>
    <property type="match status" value="1"/>
</dbReference>
<evidence type="ECO:0000259" key="6">
    <source>
        <dbReference type="PROSITE" id="PS51379"/>
    </source>
</evidence>
<evidence type="ECO:0000313" key="7">
    <source>
        <dbReference type="EMBL" id="MCI2242068.1"/>
    </source>
</evidence>
<feature type="domain" description="4Fe-4S ferredoxin-type" evidence="6">
    <location>
        <begin position="39"/>
        <end position="69"/>
    </location>
</feature>
<dbReference type="Pfam" id="PF12838">
    <property type="entry name" value="Fer4_7"/>
    <property type="match status" value="2"/>
</dbReference>
<comment type="caution">
    <text evidence="7">The sequence shown here is derived from an EMBL/GenBank/DDBJ whole genome shotgun (WGS) entry which is preliminary data.</text>
</comment>
<dbReference type="EMBL" id="JAJMLW010000002">
    <property type="protein sequence ID" value="MCI2242068.1"/>
    <property type="molecule type" value="Genomic_DNA"/>
</dbReference>
<evidence type="ECO:0000313" key="8">
    <source>
        <dbReference type="Proteomes" id="UP001430755"/>
    </source>
</evidence>
<evidence type="ECO:0000256" key="1">
    <source>
        <dbReference type="ARBA" id="ARBA00001966"/>
    </source>
</evidence>
<dbReference type="Gene3D" id="3.30.70.20">
    <property type="match status" value="2"/>
</dbReference>
<dbReference type="RefSeq" id="WP_242164918.1">
    <property type="nucleotide sequence ID" value="NZ_JAJMLW010000002.1"/>
</dbReference>
<dbReference type="InterPro" id="IPR050157">
    <property type="entry name" value="PSI_iron-sulfur_center"/>
</dbReference>
<feature type="domain" description="4Fe-4S ferredoxin-type" evidence="6">
    <location>
        <begin position="4"/>
        <end position="38"/>
    </location>
</feature>
<keyword evidence="5" id="KW-0411">Iron-sulfur</keyword>
<dbReference type="InterPro" id="IPR017896">
    <property type="entry name" value="4Fe4S_Fe-S-bd"/>
</dbReference>
<dbReference type="Proteomes" id="UP001430755">
    <property type="component" value="Unassembled WGS sequence"/>
</dbReference>
<evidence type="ECO:0000256" key="3">
    <source>
        <dbReference type="ARBA" id="ARBA00022723"/>
    </source>
</evidence>
<dbReference type="PROSITE" id="PS00198">
    <property type="entry name" value="4FE4S_FER_1"/>
    <property type="match status" value="1"/>
</dbReference>
<sequence length="359" mass="37635">MARPRVITADELCLNPRGGRCRRCVEVCPTGAVSLDAEGAPSVDDDACTGCGLCVGACDAFSPVRVTLADLRERLARTARGGEEPVVACEPLVEALDGEPAPNVAVVPCLAALPAELWAQVLAEDLGPCAVCDFERCDACPRAGEAAVALYAEAIEQAQEWTGREVRVRSTVPADTSLVERIMSPGEADRRGYLAGAVRGVADIASGDYRRRRSDALQDFYARRERLRATARVLRPPDVPRPNRFCAGGLERRVMMPRRQMLLAAVEADPEAAPRVALRLSATDPALCDDCLACADACPTGARLPGPDDGSLACDALYCVGCGLCADACPAGAVTLVDATAAALLADADPAGAGTRRTM</sequence>
<organism evidence="7 8">
    <name type="scientific">Adlercreutzia faecimuris</name>
    <dbReference type="NCBI Taxonomy" id="2897341"/>
    <lineage>
        <taxon>Bacteria</taxon>
        <taxon>Bacillati</taxon>
        <taxon>Actinomycetota</taxon>
        <taxon>Coriobacteriia</taxon>
        <taxon>Eggerthellales</taxon>
        <taxon>Eggerthellaceae</taxon>
        <taxon>Adlercreutzia</taxon>
    </lineage>
</organism>
<name>A0ABS9WGT8_9ACTN</name>
<feature type="domain" description="4Fe-4S ferredoxin-type" evidence="6">
    <location>
        <begin position="310"/>
        <end position="339"/>
    </location>
</feature>
<keyword evidence="3" id="KW-0479">Metal-binding</keyword>
<protein>
    <submittedName>
        <fullName evidence="7">4Fe-4S binding protein</fullName>
    </submittedName>
</protein>
<accession>A0ABS9WGT8</accession>
<keyword evidence="4" id="KW-0408">Iron</keyword>
<evidence type="ECO:0000256" key="4">
    <source>
        <dbReference type="ARBA" id="ARBA00023004"/>
    </source>
</evidence>
<dbReference type="InterPro" id="IPR017900">
    <property type="entry name" value="4Fe4S_Fe_S_CS"/>
</dbReference>
<comment type="cofactor">
    <cofactor evidence="1">
        <name>[4Fe-4S] cluster</name>
        <dbReference type="ChEBI" id="CHEBI:49883"/>
    </cofactor>
</comment>
<reference evidence="7" key="1">
    <citation type="submission" date="2021-11" db="EMBL/GenBank/DDBJ databases">
        <title>A Novel Adlercreutzia Species, isolated from a Allomyrina dichotoma larva feces.</title>
        <authorList>
            <person name="Suh M.K."/>
        </authorList>
    </citation>
    <scope>NUCLEOTIDE SEQUENCE</scope>
    <source>
        <strain evidence="7">JBNU-10</strain>
    </source>
</reference>
<dbReference type="PROSITE" id="PS51379">
    <property type="entry name" value="4FE4S_FER_2"/>
    <property type="match status" value="4"/>
</dbReference>